<evidence type="ECO:0000259" key="5">
    <source>
        <dbReference type="Pfam" id="PF00296"/>
    </source>
</evidence>
<dbReference type="EMBL" id="JBFPJR010000001">
    <property type="protein sequence ID" value="MEX0426181.1"/>
    <property type="molecule type" value="Genomic_DNA"/>
</dbReference>
<dbReference type="RefSeq" id="WP_367990837.1">
    <property type="nucleotide sequence ID" value="NZ_JBFPJR010000001.1"/>
</dbReference>
<keyword evidence="2" id="KW-0288">FMN</keyword>
<dbReference type="NCBIfam" id="TIGR03619">
    <property type="entry name" value="F420_Rv2161c"/>
    <property type="match status" value="1"/>
</dbReference>
<sequence length="294" mass="31730">MKFSLWPNAGRRPSEILDAARQVDDAGWYGVWVADHYMPNTGDESRAAGEIHEAWALLPAIAAVTERVRVGTLVSPTSVHHPAVLANRAATLDHLSGGRMVLGLGAGWQVNEHAAYGIDLEPPGARVTRFEEAIRIVRSLLTEDRTTFAGKVYAISDAPCDPKPVQEQLPILVGTSSPRMLRITARHAQEWNTWGTPEVAAERRAGLVAACEKVGRDVATMHSSVNALIDLDGETPATGRAILTGSAEQLVDRMGAYAEAGFDEFILPDGNLGDTAAERSDRVARIKAEVIDRL</sequence>
<dbReference type="Gene3D" id="3.20.20.30">
    <property type="entry name" value="Luciferase-like domain"/>
    <property type="match status" value="1"/>
</dbReference>
<dbReference type="PANTHER" id="PTHR42847:SF4">
    <property type="entry name" value="ALKANESULFONATE MONOOXYGENASE-RELATED"/>
    <property type="match status" value="1"/>
</dbReference>
<keyword evidence="1" id="KW-0285">Flavoprotein</keyword>
<keyword evidence="4" id="KW-0503">Monooxygenase</keyword>
<dbReference type="InterPro" id="IPR050172">
    <property type="entry name" value="SsuD_RutA_monooxygenase"/>
</dbReference>
<evidence type="ECO:0000256" key="1">
    <source>
        <dbReference type="ARBA" id="ARBA00022630"/>
    </source>
</evidence>
<organism evidence="6 7">
    <name type="scientific">Nocardioides eburneus</name>
    <dbReference type="NCBI Taxonomy" id="3231482"/>
    <lineage>
        <taxon>Bacteria</taxon>
        <taxon>Bacillati</taxon>
        <taxon>Actinomycetota</taxon>
        <taxon>Actinomycetes</taxon>
        <taxon>Propionibacteriales</taxon>
        <taxon>Nocardioidaceae</taxon>
        <taxon>Nocardioides</taxon>
    </lineage>
</organism>
<keyword evidence="3" id="KW-0560">Oxidoreductase</keyword>
<dbReference type="PANTHER" id="PTHR42847">
    <property type="entry name" value="ALKANESULFONATE MONOOXYGENASE"/>
    <property type="match status" value="1"/>
</dbReference>
<evidence type="ECO:0000313" key="6">
    <source>
        <dbReference type="EMBL" id="MEX0426181.1"/>
    </source>
</evidence>
<dbReference type="InterPro" id="IPR019921">
    <property type="entry name" value="Lucif-like_OxRdtase_Rv2161c"/>
</dbReference>
<proteinExistence type="predicted"/>
<evidence type="ECO:0000256" key="3">
    <source>
        <dbReference type="ARBA" id="ARBA00023002"/>
    </source>
</evidence>
<dbReference type="InterPro" id="IPR011251">
    <property type="entry name" value="Luciferase-like_dom"/>
</dbReference>
<evidence type="ECO:0000313" key="7">
    <source>
        <dbReference type="Proteomes" id="UP001556631"/>
    </source>
</evidence>
<dbReference type="InterPro" id="IPR036661">
    <property type="entry name" value="Luciferase-like_sf"/>
</dbReference>
<name>A0ABV3STC5_9ACTN</name>
<dbReference type="Pfam" id="PF00296">
    <property type="entry name" value="Bac_luciferase"/>
    <property type="match status" value="1"/>
</dbReference>
<accession>A0ABV3STC5</accession>
<feature type="domain" description="Luciferase-like" evidence="5">
    <location>
        <begin position="5"/>
        <end position="221"/>
    </location>
</feature>
<evidence type="ECO:0000256" key="4">
    <source>
        <dbReference type="ARBA" id="ARBA00023033"/>
    </source>
</evidence>
<gene>
    <name evidence="6" type="ORF">AB3X52_01020</name>
</gene>
<evidence type="ECO:0000256" key="2">
    <source>
        <dbReference type="ARBA" id="ARBA00022643"/>
    </source>
</evidence>
<dbReference type="SUPFAM" id="SSF51679">
    <property type="entry name" value="Bacterial luciferase-like"/>
    <property type="match status" value="1"/>
</dbReference>
<keyword evidence="7" id="KW-1185">Reference proteome</keyword>
<comment type="caution">
    <text evidence="6">The sequence shown here is derived from an EMBL/GenBank/DDBJ whole genome shotgun (WGS) entry which is preliminary data.</text>
</comment>
<protein>
    <submittedName>
        <fullName evidence="6">LLM class flavin-dependent oxidoreductase</fullName>
    </submittedName>
</protein>
<dbReference type="Proteomes" id="UP001556631">
    <property type="component" value="Unassembled WGS sequence"/>
</dbReference>
<reference evidence="6 7" key="1">
    <citation type="submission" date="2024-07" db="EMBL/GenBank/DDBJ databases">
        <authorList>
            <person name="Lee S."/>
            <person name="Kang M."/>
        </authorList>
    </citation>
    <scope>NUCLEOTIDE SEQUENCE [LARGE SCALE GENOMIC DNA]</scope>
    <source>
        <strain evidence="6 7">DS6</strain>
    </source>
</reference>